<comment type="caution">
    <text evidence="1">The sequence shown here is derived from an EMBL/GenBank/DDBJ whole genome shotgun (WGS) entry which is preliminary data.</text>
</comment>
<reference evidence="1 2" key="1">
    <citation type="submission" date="2018-02" db="EMBL/GenBank/DDBJ databases">
        <title>The draft genome of Phyllobacterium sp. 1N-3.</title>
        <authorList>
            <person name="Liu L."/>
            <person name="Li L."/>
            <person name="Zhang X."/>
            <person name="Wang T."/>
            <person name="Liang L."/>
        </authorList>
    </citation>
    <scope>NUCLEOTIDE SEQUENCE [LARGE SCALE GENOMIC DNA]</scope>
    <source>
        <strain evidence="1 2">1N-3</strain>
    </source>
</reference>
<evidence type="ECO:0000313" key="2">
    <source>
        <dbReference type="Proteomes" id="UP000239434"/>
    </source>
</evidence>
<gene>
    <name evidence="1" type="ORF">C5748_15185</name>
</gene>
<dbReference type="NCBIfam" id="TIGR01375">
    <property type="entry name" value="soxG"/>
    <property type="match status" value="1"/>
</dbReference>
<dbReference type="EMBL" id="PVBR01000010">
    <property type="protein sequence ID" value="PRD42754.1"/>
    <property type="molecule type" value="Genomic_DNA"/>
</dbReference>
<dbReference type="Proteomes" id="UP000239434">
    <property type="component" value="Unassembled WGS sequence"/>
</dbReference>
<dbReference type="SUPFAM" id="SSF103025">
    <property type="entry name" value="Folate-binding domain"/>
    <property type="match status" value="1"/>
</dbReference>
<dbReference type="Pfam" id="PF04268">
    <property type="entry name" value="SoxG"/>
    <property type="match status" value="1"/>
</dbReference>
<evidence type="ECO:0000313" key="1">
    <source>
        <dbReference type="EMBL" id="PRD42754.1"/>
    </source>
</evidence>
<dbReference type="Gene3D" id="3.30.70.1520">
    <property type="entry name" value="Heterotetrameric sarcosine oxidase"/>
    <property type="match status" value="1"/>
</dbReference>
<sequence>MARNPVSARAVAIAERVLPLAGRHASSGIVSILPAEPAFRTALRARPDALNVLSRALGVTLPVKPKSSTTKGARTALWLGPDEWLVIDTGGKDPTTDLADVTVLHSAVDVSQRNTAILVSGLGAEAVINAGCPQDLSLAIFPVGAVSRTLFGKIEIVLWRTGEYAFRIECWRSFSDYAFTFLSEAARDAVL</sequence>
<name>A0A2S9IQF1_9HYPH</name>
<accession>A0A2S9IQF1</accession>
<dbReference type="InterPro" id="IPR027266">
    <property type="entry name" value="TrmE/GcvT-like"/>
</dbReference>
<keyword evidence="2" id="KW-1185">Reference proteome</keyword>
<proteinExistence type="predicted"/>
<dbReference type="AlphaFoldDB" id="A0A2S9IQF1"/>
<organism evidence="1 2">
    <name type="scientific">Phyllobacterium phragmitis</name>
    <dbReference type="NCBI Taxonomy" id="2670329"/>
    <lineage>
        <taxon>Bacteria</taxon>
        <taxon>Pseudomonadati</taxon>
        <taxon>Pseudomonadota</taxon>
        <taxon>Alphaproteobacteria</taxon>
        <taxon>Hyphomicrobiales</taxon>
        <taxon>Phyllobacteriaceae</taxon>
        <taxon>Phyllobacterium</taxon>
    </lineage>
</organism>
<dbReference type="InterPro" id="IPR006280">
    <property type="entry name" value="SoxG_het"/>
</dbReference>
<dbReference type="RefSeq" id="WP_105742773.1">
    <property type="nucleotide sequence ID" value="NZ_PVBR01000010.1"/>
</dbReference>
<dbReference type="GO" id="GO:0008115">
    <property type="term" value="F:sarcosine oxidase activity"/>
    <property type="evidence" value="ECO:0007669"/>
    <property type="project" value="InterPro"/>
</dbReference>
<dbReference type="Gene3D" id="3.30.1360.120">
    <property type="entry name" value="Probable tRNA modification gtpase trme, domain 1"/>
    <property type="match status" value="1"/>
</dbReference>
<dbReference type="InterPro" id="IPR007375">
    <property type="entry name" value="SoxG"/>
</dbReference>
<protein>
    <submittedName>
        <fullName evidence="1">Sarcosine oxidase subunit gamma</fullName>
    </submittedName>
</protein>
<dbReference type="GO" id="GO:1901053">
    <property type="term" value="P:sarcosine catabolic process"/>
    <property type="evidence" value="ECO:0007669"/>
    <property type="project" value="InterPro"/>
</dbReference>